<proteinExistence type="predicted"/>
<evidence type="ECO:0000313" key="3">
    <source>
        <dbReference type="Proteomes" id="UP000007029"/>
    </source>
</evidence>
<name>Q167X2_ROSDO</name>
<keyword evidence="1" id="KW-0812">Transmembrane</keyword>
<dbReference type="HOGENOM" id="CLU_3295783_0_0_5"/>
<protein>
    <submittedName>
        <fullName evidence="2">Uncharacterized protein</fullName>
    </submittedName>
</protein>
<dbReference type="Proteomes" id="UP000007029">
    <property type="component" value="Chromosome"/>
</dbReference>
<keyword evidence="1" id="KW-1133">Transmembrane helix</keyword>
<organism evidence="2 3">
    <name type="scientific">Roseobacter denitrificans (strain ATCC 33942 / OCh 114)</name>
    <name type="common">Erythrobacter sp. (strain OCh 114)</name>
    <name type="synonym">Roseobacter denitrificans</name>
    <dbReference type="NCBI Taxonomy" id="375451"/>
    <lineage>
        <taxon>Bacteria</taxon>
        <taxon>Pseudomonadati</taxon>
        <taxon>Pseudomonadota</taxon>
        <taxon>Alphaproteobacteria</taxon>
        <taxon>Rhodobacterales</taxon>
        <taxon>Roseobacteraceae</taxon>
        <taxon>Roseobacter</taxon>
    </lineage>
</organism>
<feature type="transmembrane region" description="Helical" evidence="1">
    <location>
        <begin position="6"/>
        <end position="34"/>
    </location>
</feature>
<evidence type="ECO:0000313" key="2">
    <source>
        <dbReference type="EMBL" id="ABG31721.1"/>
    </source>
</evidence>
<evidence type="ECO:0000256" key="1">
    <source>
        <dbReference type="SAM" id="Phobius"/>
    </source>
</evidence>
<keyword evidence="3" id="KW-1185">Reference proteome</keyword>
<gene>
    <name evidence="2" type="ordered locus">RD1_2125</name>
</gene>
<dbReference type="EMBL" id="CP000362">
    <property type="protein sequence ID" value="ABG31721.1"/>
    <property type="molecule type" value="Genomic_DNA"/>
</dbReference>
<dbReference type="KEGG" id="rde:RD1_2125"/>
<accession>Q167X2</accession>
<sequence>MDIDGWGFYSVVVVAGVVALGVVVAGVVVAGVVVPPPTTP</sequence>
<reference evidence="2 3" key="1">
    <citation type="journal article" date="2007" name="J. Bacteriol.">
        <title>The complete genome sequence of Roseobacter denitrificans reveals a mixotrophic rather than photosynthetic metabolism.</title>
        <authorList>
            <person name="Swingley W.D."/>
            <person name="Sadekar S."/>
            <person name="Mastrian S.D."/>
            <person name="Matthies H.J."/>
            <person name="Hao J."/>
            <person name="Ramos H."/>
            <person name="Acharya C.R."/>
            <person name="Conrad A.L."/>
            <person name="Taylor H.L."/>
            <person name="Dejesa L.C."/>
            <person name="Shah M.K."/>
            <person name="O'huallachain M.E."/>
            <person name="Lince M.T."/>
            <person name="Blankenship R.E."/>
            <person name="Beatty J.T."/>
            <person name="Touchman J.W."/>
        </authorList>
    </citation>
    <scope>NUCLEOTIDE SEQUENCE [LARGE SCALE GENOMIC DNA]</scope>
    <source>
        <strain evidence="3">ATCC 33942 / OCh 114</strain>
    </source>
</reference>
<dbReference type="AlphaFoldDB" id="Q167X2"/>
<keyword evidence="1" id="KW-0472">Membrane</keyword>